<name>A0A5N0TH14_9MICO</name>
<dbReference type="Proteomes" id="UP000326838">
    <property type="component" value="Unassembled WGS sequence"/>
</dbReference>
<evidence type="ECO:0000313" key="3">
    <source>
        <dbReference type="Proteomes" id="UP000326838"/>
    </source>
</evidence>
<dbReference type="EMBL" id="VYUY01000009">
    <property type="protein sequence ID" value="KAA9133764.1"/>
    <property type="molecule type" value="Genomic_DNA"/>
</dbReference>
<comment type="caution">
    <text evidence="2">The sequence shown here is derived from an EMBL/GenBank/DDBJ whole genome shotgun (WGS) entry which is preliminary data.</text>
</comment>
<dbReference type="Gene3D" id="2.40.30.200">
    <property type="match status" value="1"/>
</dbReference>
<proteinExistence type="predicted"/>
<evidence type="ECO:0000259" key="1">
    <source>
        <dbReference type="Pfam" id="PF05709"/>
    </source>
</evidence>
<dbReference type="InterPro" id="IPR008841">
    <property type="entry name" value="Siphovirus-type_tail_N"/>
</dbReference>
<keyword evidence="3" id="KW-1185">Reference proteome</keyword>
<accession>A0A5N0TH14</accession>
<feature type="domain" description="Siphovirus-type tail component RIFT-related" evidence="1">
    <location>
        <begin position="23"/>
        <end position="105"/>
    </location>
</feature>
<sequence>MSFTFGEFDTDDLGLIATLRELPSVDGLQLETLEAVGTDGRVLGGTTRSGSRFTFDVILEGRTPEEAASKRESVALALDPARGEQRLTFDAAPGWQWAGILSASIRWQRVTWDAGAGYKLRADVTFDCLEAFGRPIAEEAWQHFTPGNRTVRRALGNARSYPTVEIEGVLSASQKVSIRVADLAVDVAGPLQSGQVLRLDWDKFDFGKWVGPVKVASVVRAMSTLDRAELWPGESAAFNVATTGSVSRVALIANSRRQ</sequence>
<evidence type="ECO:0000313" key="2">
    <source>
        <dbReference type="EMBL" id="KAA9133764.1"/>
    </source>
</evidence>
<reference evidence="3" key="1">
    <citation type="submission" date="2019-09" db="EMBL/GenBank/DDBJ databases">
        <title>Mumia zhuanghuii sp. nov. isolated from the intestinal contents of plateau pika (Ochotona curzoniae) in the Qinghai-Tibet plateau of China.</title>
        <authorList>
            <person name="Tian Z."/>
        </authorList>
    </citation>
    <scope>NUCLEOTIDE SEQUENCE [LARGE SCALE GENOMIC DNA]</scope>
    <source>
        <strain evidence="3">L-033</strain>
    </source>
</reference>
<dbReference type="AlphaFoldDB" id="A0A5N0TH14"/>
<protein>
    <recommendedName>
        <fullName evidence="1">Siphovirus-type tail component RIFT-related domain-containing protein</fullName>
    </recommendedName>
</protein>
<gene>
    <name evidence="2" type="ORF">F6B40_08415</name>
</gene>
<organism evidence="2 3">
    <name type="scientific">Microbacterium caowuchunii</name>
    <dbReference type="NCBI Taxonomy" id="2614638"/>
    <lineage>
        <taxon>Bacteria</taxon>
        <taxon>Bacillati</taxon>
        <taxon>Actinomycetota</taxon>
        <taxon>Actinomycetes</taxon>
        <taxon>Micrococcales</taxon>
        <taxon>Microbacteriaceae</taxon>
        <taxon>Microbacterium</taxon>
    </lineage>
</organism>
<dbReference type="RefSeq" id="WP_150893072.1">
    <property type="nucleotide sequence ID" value="NZ_VYUY01000009.1"/>
</dbReference>
<dbReference type="Pfam" id="PF05709">
    <property type="entry name" value="Sipho_tail"/>
    <property type="match status" value="1"/>
</dbReference>